<comment type="caution">
    <text evidence="1">The sequence shown here is derived from an EMBL/GenBank/DDBJ whole genome shotgun (WGS) entry which is preliminary data.</text>
</comment>
<organism evidence="1 2">
    <name type="scientific">Dreissena polymorpha</name>
    <name type="common">Zebra mussel</name>
    <name type="synonym">Mytilus polymorpha</name>
    <dbReference type="NCBI Taxonomy" id="45954"/>
    <lineage>
        <taxon>Eukaryota</taxon>
        <taxon>Metazoa</taxon>
        <taxon>Spiralia</taxon>
        <taxon>Lophotrochozoa</taxon>
        <taxon>Mollusca</taxon>
        <taxon>Bivalvia</taxon>
        <taxon>Autobranchia</taxon>
        <taxon>Heteroconchia</taxon>
        <taxon>Euheterodonta</taxon>
        <taxon>Imparidentia</taxon>
        <taxon>Neoheterodontei</taxon>
        <taxon>Myida</taxon>
        <taxon>Dreissenoidea</taxon>
        <taxon>Dreissenidae</taxon>
        <taxon>Dreissena</taxon>
    </lineage>
</organism>
<dbReference type="AlphaFoldDB" id="A0A9D4L290"/>
<protein>
    <submittedName>
        <fullName evidence="1">Uncharacterized protein</fullName>
    </submittedName>
</protein>
<keyword evidence="2" id="KW-1185">Reference proteome</keyword>
<gene>
    <name evidence="1" type="ORF">DPMN_092556</name>
</gene>
<evidence type="ECO:0000313" key="2">
    <source>
        <dbReference type="Proteomes" id="UP000828390"/>
    </source>
</evidence>
<dbReference type="EMBL" id="JAIWYP010000003">
    <property type="protein sequence ID" value="KAH3850150.1"/>
    <property type="molecule type" value="Genomic_DNA"/>
</dbReference>
<name>A0A9D4L290_DREPO</name>
<reference evidence="1" key="2">
    <citation type="submission" date="2020-11" db="EMBL/GenBank/DDBJ databases">
        <authorList>
            <person name="McCartney M.A."/>
            <person name="Auch B."/>
            <person name="Kono T."/>
            <person name="Mallez S."/>
            <person name="Becker A."/>
            <person name="Gohl D.M."/>
            <person name="Silverstein K.A.T."/>
            <person name="Koren S."/>
            <person name="Bechman K.B."/>
            <person name="Herman A."/>
            <person name="Abrahante J.E."/>
            <person name="Garbe J."/>
        </authorList>
    </citation>
    <scope>NUCLEOTIDE SEQUENCE</scope>
    <source>
        <strain evidence="1">Duluth1</strain>
        <tissue evidence="1">Whole animal</tissue>
    </source>
</reference>
<accession>A0A9D4L290</accession>
<sequence>MRERLYLMALGPLPCRVNPSVSHAYLKLQPGKLTFAHTLEASTPICTFWWYSRAFLQEFYSQSHSQSVVVLPIIGLLVLDKGV</sequence>
<evidence type="ECO:0000313" key="1">
    <source>
        <dbReference type="EMBL" id="KAH3850150.1"/>
    </source>
</evidence>
<dbReference type="Proteomes" id="UP000828390">
    <property type="component" value="Unassembled WGS sequence"/>
</dbReference>
<proteinExistence type="predicted"/>
<reference evidence="1" key="1">
    <citation type="journal article" date="2019" name="bioRxiv">
        <title>The Genome of the Zebra Mussel, Dreissena polymorpha: A Resource for Invasive Species Research.</title>
        <authorList>
            <person name="McCartney M.A."/>
            <person name="Auch B."/>
            <person name="Kono T."/>
            <person name="Mallez S."/>
            <person name="Zhang Y."/>
            <person name="Obille A."/>
            <person name="Becker A."/>
            <person name="Abrahante J.E."/>
            <person name="Garbe J."/>
            <person name="Badalamenti J.P."/>
            <person name="Herman A."/>
            <person name="Mangelson H."/>
            <person name="Liachko I."/>
            <person name="Sullivan S."/>
            <person name="Sone E.D."/>
            <person name="Koren S."/>
            <person name="Silverstein K.A.T."/>
            <person name="Beckman K.B."/>
            <person name="Gohl D.M."/>
        </authorList>
    </citation>
    <scope>NUCLEOTIDE SEQUENCE</scope>
    <source>
        <strain evidence="1">Duluth1</strain>
        <tissue evidence="1">Whole animal</tissue>
    </source>
</reference>